<dbReference type="VEuPathDB" id="FungiDB:RhiirA1_540776"/>
<dbReference type="VEuPathDB" id="FungiDB:RhiirFUN_013974"/>
<comment type="caution">
    <text evidence="2">The sequence shown here is derived from an EMBL/GenBank/DDBJ whole genome shotgun (WGS) entry which is preliminary data.</text>
</comment>
<feature type="region of interest" description="Disordered" evidence="1">
    <location>
        <begin position="131"/>
        <end position="170"/>
    </location>
</feature>
<dbReference type="EMBL" id="LLXL01000086">
    <property type="protein sequence ID" value="PKK78336.1"/>
    <property type="molecule type" value="Genomic_DNA"/>
</dbReference>
<reference evidence="2 3" key="1">
    <citation type="submission" date="2016-04" db="EMBL/GenBank/DDBJ databases">
        <title>Genome analyses suggest a sexual origin of heterokaryosis in a supposedly ancient asexual fungus.</title>
        <authorList>
            <person name="Ropars J."/>
            <person name="Sedzielewska K."/>
            <person name="Noel J."/>
            <person name="Charron P."/>
            <person name="Farinelli L."/>
            <person name="Marton T."/>
            <person name="Kruger M."/>
            <person name="Pelin A."/>
            <person name="Brachmann A."/>
            <person name="Corradi N."/>
        </authorList>
    </citation>
    <scope>NUCLEOTIDE SEQUENCE [LARGE SCALE GENOMIC DNA]</scope>
    <source>
        <strain evidence="2 3">C2</strain>
    </source>
</reference>
<evidence type="ECO:0000256" key="1">
    <source>
        <dbReference type="SAM" id="MobiDB-lite"/>
    </source>
</evidence>
<proteinExistence type="predicted"/>
<dbReference type="Proteomes" id="UP000233469">
    <property type="component" value="Unassembled WGS sequence"/>
</dbReference>
<organism evidence="2 3">
    <name type="scientific">Rhizophagus irregularis</name>
    <dbReference type="NCBI Taxonomy" id="588596"/>
    <lineage>
        <taxon>Eukaryota</taxon>
        <taxon>Fungi</taxon>
        <taxon>Fungi incertae sedis</taxon>
        <taxon>Mucoromycota</taxon>
        <taxon>Glomeromycotina</taxon>
        <taxon>Glomeromycetes</taxon>
        <taxon>Glomerales</taxon>
        <taxon>Glomeraceae</taxon>
        <taxon>Rhizophagus</taxon>
    </lineage>
</organism>
<gene>
    <name evidence="2" type="ORF">RhiirC2_770303</name>
</gene>
<dbReference type="AlphaFoldDB" id="A0A2N1NWP9"/>
<dbReference type="VEuPathDB" id="FungiDB:FUN_001395"/>
<feature type="compositionally biased region" description="Polar residues" evidence="1">
    <location>
        <begin position="151"/>
        <end position="168"/>
    </location>
</feature>
<name>A0A2N1NWP9_9GLOM</name>
<evidence type="ECO:0000313" key="3">
    <source>
        <dbReference type="Proteomes" id="UP000233469"/>
    </source>
</evidence>
<accession>A0A2N1NWP9</accession>
<protein>
    <submittedName>
        <fullName evidence="2">Uncharacterized protein</fullName>
    </submittedName>
</protein>
<evidence type="ECO:0000313" key="2">
    <source>
        <dbReference type="EMBL" id="PKK78336.1"/>
    </source>
</evidence>
<sequence>MAFNNPGFIVTENSEVLSFEDIFFLDIDDIYPFTYSTLHYEEPESDDTYEINNYFDDMLKDALAAPISIKQVIPQHSTTPLTLIDTDVTPPPSTSKFFLQVNTADFENINLGYDDKNDFSNLPLTSPIHSQVSTEIKTPKKDKIPSPGTILPSSNPLVRPSSAVNNSLPRGKNNPLKISFSKFHVTLPRRSGYNRIYEIRRSRSFFFELDDHPQNTNDIHLKIHTNDYHMKTKPISYNNTSTIPNAKYQISCMLTHFFSSQRVIPRRIQQKYFYFIRDKLLARQMMILSRANSDKE</sequence>
<reference evidence="2 3" key="2">
    <citation type="submission" date="2017-10" db="EMBL/GenBank/DDBJ databases">
        <title>Extensive intraspecific genome diversity in a model arbuscular mycorrhizal fungus.</title>
        <authorList>
            <person name="Chen E.C.H."/>
            <person name="Morin E."/>
            <person name="Baudet D."/>
            <person name="Noel J."/>
            <person name="Ndikumana S."/>
            <person name="Charron P."/>
            <person name="St-Onge C."/>
            <person name="Giorgi J."/>
            <person name="Grigoriev I.V."/>
            <person name="Roux C."/>
            <person name="Martin F.M."/>
            <person name="Corradi N."/>
        </authorList>
    </citation>
    <scope>NUCLEOTIDE SEQUENCE [LARGE SCALE GENOMIC DNA]</scope>
    <source>
        <strain evidence="2 3">C2</strain>
    </source>
</reference>